<dbReference type="AlphaFoldDB" id="A0A6I7H0Z1"/>
<dbReference type="EMBL" id="CP046369">
    <property type="protein sequence ID" value="QIA69890.1"/>
    <property type="molecule type" value="Genomic_DNA"/>
</dbReference>
<organism evidence="2 3">
    <name type="scientific">Spiroplasma citri</name>
    <dbReference type="NCBI Taxonomy" id="2133"/>
    <lineage>
        <taxon>Bacteria</taxon>
        <taxon>Bacillati</taxon>
        <taxon>Mycoplasmatota</taxon>
        <taxon>Mollicutes</taxon>
        <taxon>Entomoplasmatales</taxon>
        <taxon>Spiroplasmataceae</taxon>
        <taxon>Spiroplasma</taxon>
    </lineage>
</organism>
<gene>
    <name evidence="1" type="ORF">GL298_10490</name>
    <name evidence="2" type="ORF">GL298_10715</name>
</gene>
<evidence type="ECO:0000313" key="2">
    <source>
        <dbReference type="EMBL" id="QIA69890.1"/>
    </source>
</evidence>
<protein>
    <submittedName>
        <fullName evidence="2">Uncharacterized protein</fullName>
    </submittedName>
</protein>
<dbReference type="RefSeq" id="WP_155522164.1">
    <property type="nucleotide sequence ID" value="NC_007392.1"/>
</dbReference>
<dbReference type="EMBL" id="CP046369">
    <property type="protein sequence ID" value="QIA69847.1"/>
    <property type="molecule type" value="Genomic_DNA"/>
</dbReference>
<proteinExistence type="predicted"/>
<geneLocation type="plasmid" evidence="2">
    <name>pScpBR12-1</name>
</geneLocation>
<accession>A0A6I7H0Z1</accession>
<keyword evidence="2" id="KW-0614">Plasmid</keyword>
<name>A0A6I7H0Z1_SPICI</name>
<geneLocation type="plasmid" evidence="3">
    <name>pscpbr12-1</name>
</geneLocation>
<sequence>MGEQERILLMINRWGYLNTEQLGLLVNKKKRATEELLKTLHKKRVDKIWPTYPS</sequence>
<evidence type="ECO:0000313" key="1">
    <source>
        <dbReference type="EMBL" id="QIA69847.1"/>
    </source>
</evidence>
<reference evidence="2 3" key="1">
    <citation type="submission" date="2019-11" db="EMBL/GenBank/DDBJ databases">
        <title>Whole genome sequencing and comparative genomics analyses of five strains of Spiroplasma citri.</title>
        <authorList>
            <person name="Yokomi R."/>
            <person name="Chen J."/>
            <person name="Rattner R."/>
            <person name="Vidalakis G."/>
        </authorList>
    </citation>
    <scope>NUCLEOTIDE SEQUENCE [LARGE SCALE GENOMIC DNA]</scope>
    <source>
        <strain evidence="2 3">BR12</strain>
        <plasmid evidence="2">pScpBR12-1</plasmid>
        <plasmid evidence="3">pscpbr12-1</plasmid>
    </source>
</reference>
<dbReference type="Proteomes" id="UP000464735">
    <property type="component" value="Plasmid pScpBR12-1"/>
</dbReference>
<evidence type="ECO:0000313" key="3">
    <source>
        <dbReference type="Proteomes" id="UP000464735"/>
    </source>
</evidence>